<dbReference type="Proteomes" id="UP000799640">
    <property type="component" value="Unassembled WGS sequence"/>
</dbReference>
<keyword evidence="1" id="KW-0812">Transmembrane</keyword>
<dbReference type="EMBL" id="ML996688">
    <property type="protein sequence ID" value="KAF2404375.1"/>
    <property type="molecule type" value="Genomic_DNA"/>
</dbReference>
<evidence type="ECO:0000313" key="2">
    <source>
        <dbReference type="EMBL" id="KAF2404375.1"/>
    </source>
</evidence>
<organism evidence="2 3">
    <name type="scientific">Trichodelitschia bisporula</name>
    <dbReference type="NCBI Taxonomy" id="703511"/>
    <lineage>
        <taxon>Eukaryota</taxon>
        <taxon>Fungi</taxon>
        <taxon>Dikarya</taxon>
        <taxon>Ascomycota</taxon>
        <taxon>Pezizomycotina</taxon>
        <taxon>Dothideomycetes</taxon>
        <taxon>Dothideomycetes incertae sedis</taxon>
        <taxon>Phaeotrichales</taxon>
        <taxon>Phaeotrichaceae</taxon>
        <taxon>Trichodelitschia</taxon>
    </lineage>
</organism>
<keyword evidence="1" id="KW-1133">Transmembrane helix</keyword>
<gene>
    <name evidence="2" type="ORF">EJ06DRAFT_200116</name>
</gene>
<accession>A0A6G1I8R0</accession>
<name>A0A6G1I8R0_9PEZI</name>
<sequence length="149" mass="16489">MPTYKPLLTLSTSSRILICIYILLVLYTSSSFDKIMSIKAVNVPDSTMVTEPWVLMAVDSVTETLPIVKAANVDEPSACKITGELEVAVSDYASAFTIPTRKGYRPMHMYWSFIVSRCSHRDEGIVVLAARLCCVDGNLWGPWSIVPLV</sequence>
<feature type="transmembrane region" description="Helical" evidence="1">
    <location>
        <begin position="6"/>
        <end position="27"/>
    </location>
</feature>
<evidence type="ECO:0000256" key="1">
    <source>
        <dbReference type="SAM" id="Phobius"/>
    </source>
</evidence>
<protein>
    <submittedName>
        <fullName evidence="2">Uncharacterized protein</fullName>
    </submittedName>
</protein>
<reference evidence="2" key="1">
    <citation type="journal article" date="2020" name="Stud. Mycol.">
        <title>101 Dothideomycetes genomes: a test case for predicting lifestyles and emergence of pathogens.</title>
        <authorList>
            <person name="Haridas S."/>
            <person name="Albert R."/>
            <person name="Binder M."/>
            <person name="Bloem J."/>
            <person name="Labutti K."/>
            <person name="Salamov A."/>
            <person name="Andreopoulos B."/>
            <person name="Baker S."/>
            <person name="Barry K."/>
            <person name="Bills G."/>
            <person name="Bluhm B."/>
            <person name="Cannon C."/>
            <person name="Castanera R."/>
            <person name="Culley D."/>
            <person name="Daum C."/>
            <person name="Ezra D."/>
            <person name="Gonzalez J."/>
            <person name="Henrissat B."/>
            <person name="Kuo A."/>
            <person name="Liang C."/>
            <person name="Lipzen A."/>
            <person name="Lutzoni F."/>
            <person name="Magnuson J."/>
            <person name="Mondo S."/>
            <person name="Nolan M."/>
            <person name="Ohm R."/>
            <person name="Pangilinan J."/>
            <person name="Park H.-J."/>
            <person name="Ramirez L."/>
            <person name="Alfaro M."/>
            <person name="Sun H."/>
            <person name="Tritt A."/>
            <person name="Yoshinaga Y."/>
            <person name="Zwiers L.-H."/>
            <person name="Turgeon B."/>
            <person name="Goodwin S."/>
            <person name="Spatafora J."/>
            <person name="Crous P."/>
            <person name="Grigoriev I."/>
        </authorList>
    </citation>
    <scope>NUCLEOTIDE SEQUENCE</scope>
    <source>
        <strain evidence="2">CBS 262.69</strain>
    </source>
</reference>
<dbReference type="AlphaFoldDB" id="A0A6G1I8R0"/>
<evidence type="ECO:0000313" key="3">
    <source>
        <dbReference type="Proteomes" id="UP000799640"/>
    </source>
</evidence>
<keyword evidence="3" id="KW-1185">Reference proteome</keyword>
<proteinExistence type="predicted"/>
<keyword evidence="1" id="KW-0472">Membrane</keyword>